<evidence type="ECO:0000259" key="14">
    <source>
        <dbReference type="PROSITE" id="PS52004"/>
    </source>
</evidence>
<feature type="domain" description="Ketosynthase family 3 (KS3)" evidence="14">
    <location>
        <begin position="7"/>
        <end position="415"/>
    </location>
</feature>
<dbReference type="GO" id="GO:0006633">
    <property type="term" value="P:fatty acid biosynthetic process"/>
    <property type="evidence" value="ECO:0007669"/>
    <property type="project" value="UniProtKB-UniRule"/>
</dbReference>
<comment type="caution">
    <text evidence="15">The sequence shown here is derived from an EMBL/GenBank/DDBJ whole genome shotgun (WGS) entry which is preliminary data.</text>
</comment>
<dbReference type="GO" id="GO:0005829">
    <property type="term" value="C:cytosol"/>
    <property type="evidence" value="ECO:0007669"/>
    <property type="project" value="TreeGrafter"/>
</dbReference>
<reference evidence="15 16" key="1">
    <citation type="journal article" date="2017" name="ISME J.">
        <title>Energy and carbon metabolisms in a deep terrestrial subsurface fluid microbial community.</title>
        <authorList>
            <person name="Momper L."/>
            <person name="Jungbluth S.P."/>
            <person name="Lee M.D."/>
            <person name="Amend J.P."/>
        </authorList>
    </citation>
    <scope>NUCLEOTIDE SEQUENCE [LARGE SCALE GENOMIC DNA]</scope>
    <source>
        <strain evidence="15">SURF_26</strain>
    </source>
</reference>
<evidence type="ECO:0000256" key="1">
    <source>
        <dbReference type="ARBA" id="ARBA00005194"/>
    </source>
</evidence>
<dbReference type="PANTHER" id="PTHR11712">
    <property type="entry name" value="POLYKETIDE SYNTHASE-RELATED"/>
    <property type="match status" value="1"/>
</dbReference>
<keyword evidence="6 11" id="KW-0808">Transferase</keyword>
<keyword evidence="7" id="KW-0276">Fatty acid metabolism</keyword>
<comment type="function">
    <text evidence="11">Involved in the type II fatty acid elongation cycle. Catalyzes the elongation of a wide range of acyl-ACP by the addition of two carbons from malonyl-ACP to an acyl acceptor. Can efficiently catalyze the conversion of palmitoleoyl-ACP (cis-hexadec-9-enoyl-ACP) to cis-vaccenoyl-ACP (cis-octadec-11-enoyl-ACP), an essential step in the thermal regulation of fatty acid composition.</text>
</comment>
<dbReference type="NCBIfam" id="NF005589">
    <property type="entry name" value="PRK07314.1"/>
    <property type="match status" value="1"/>
</dbReference>
<keyword evidence="8" id="KW-0443">Lipid metabolism</keyword>
<evidence type="ECO:0000256" key="4">
    <source>
        <dbReference type="ARBA" id="ARBA00014657"/>
    </source>
</evidence>
<evidence type="ECO:0000256" key="7">
    <source>
        <dbReference type="ARBA" id="ARBA00022832"/>
    </source>
</evidence>
<sequence>MRKNISPRRVVVTGLGVVSPVGNTIDEYWDSLCNGKSGVDYITHFDASEFTTRFAAEVKNFDPEKYISKKDVKRMDEFVQFAVCASYMAVEDAGLDFSTMDPYAAGVLIGSGIGGMNVIETQHKILLERGPARVSPFLIPMLITNMASGQVSINFGIRGPNLCIATACASGSHAIGEAYRHIALGEADVMITGGTESATTPLGLAGFCSIKALSQRNDEPQRASRPFDRDRDGFVMGEGAGIVILEEYESAKKRNAKIYCELLGYGCTGDAYHMTAPSPGGEGAARCIQMALLNSSLNPEQIDYINAHGTSTPLNDKFETQSIKSAFGDHAYKLAVSSTKSMTGHLLGAAGGIELVACAKVIETGVIPPTINYENPDPECDLDYVPNTAREADVKYVISNSLGFGGHNATLVVGKI</sequence>
<name>A0A3A4QWK2_9BACT</name>
<dbReference type="PROSITE" id="PS52004">
    <property type="entry name" value="KS3_2"/>
    <property type="match status" value="1"/>
</dbReference>
<dbReference type="InterPro" id="IPR017568">
    <property type="entry name" value="3-oxoacyl-ACP_synth-2"/>
</dbReference>
<comment type="catalytic activity">
    <reaction evidence="11">
        <text>a fatty acyl-[ACP] + malonyl-[ACP] + H(+) = a 3-oxoacyl-[ACP] + holo-[ACP] + CO2</text>
        <dbReference type="Rhea" id="RHEA:22836"/>
        <dbReference type="Rhea" id="RHEA-COMP:9623"/>
        <dbReference type="Rhea" id="RHEA-COMP:9685"/>
        <dbReference type="Rhea" id="RHEA-COMP:9916"/>
        <dbReference type="Rhea" id="RHEA-COMP:14125"/>
        <dbReference type="ChEBI" id="CHEBI:15378"/>
        <dbReference type="ChEBI" id="CHEBI:16526"/>
        <dbReference type="ChEBI" id="CHEBI:64479"/>
        <dbReference type="ChEBI" id="CHEBI:78449"/>
        <dbReference type="ChEBI" id="CHEBI:78776"/>
        <dbReference type="ChEBI" id="CHEBI:138651"/>
    </reaction>
</comment>
<gene>
    <name evidence="15" type="primary">fabF</name>
    <name evidence="15" type="ORF">C4541_12310</name>
</gene>
<dbReference type="EMBL" id="QZJZ01000094">
    <property type="protein sequence ID" value="RJP56506.1"/>
    <property type="molecule type" value="Genomic_DNA"/>
</dbReference>
<evidence type="ECO:0000256" key="9">
    <source>
        <dbReference type="ARBA" id="ARBA00023160"/>
    </source>
</evidence>
<dbReference type="InterPro" id="IPR020841">
    <property type="entry name" value="PKS_Beta-ketoAc_synthase_dom"/>
</dbReference>
<keyword evidence="9 11" id="KW-0275">Fatty acid biosynthesis</keyword>
<evidence type="ECO:0000256" key="12">
    <source>
        <dbReference type="PIRSR" id="PIRSR000447-1"/>
    </source>
</evidence>
<evidence type="ECO:0000313" key="15">
    <source>
        <dbReference type="EMBL" id="RJP56506.1"/>
    </source>
</evidence>
<evidence type="ECO:0000256" key="11">
    <source>
        <dbReference type="PIRNR" id="PIRNR000447"/>
    </source>
</evidence>
<evidence type="ECO:0000256" key="13">
    <source>
        <dbReference type="RuleBase" id="RU003694"/>
    </source>
</evidence>
<dbReference type="PROSITE" id="PS00606">
    <property type="entry name" value="KS3_1"/>
    <property type="match status" value="1"/>
</dbReference>
<proteinExistence type="inferred from homology"/>
<dbReference type="InterPro" id="IPR014030">
    <property type="entry name" value="Ketoacyl_synth_N"/>
</dbReference>
<evidence type="ECO:0000256" key="10">
    <source>
        <dbReference type="ARBA" id="ARBA00023315"/>
    </source>
</evidence>
<comment type="similarity">
    <text evidence="2 11 13">Belongs to the thiolase-like superfamily. Beta-ketoacyl-ACP synthases family.</text>
</comment>
<protein>
    <recommendedName>
        <fullName evidence="4 11">3-oxoacyl-[acyl-carrier-protein] synthase 2</fullName>
        <ecNumber evidence="3 11">2.3.1.179</ecNumber>
    </recommendedName>
</protein>
<dbReference type="NCBIfam" id="NF004970">
    <property type="entry name" value="PRK06333.1"/>
    <property type="match status" value="1"/>
</dbReference>
<dbReference type="SMART" id="SM00825">
    <property type="entry name" value="PKS_KS"/>
    <property type="match status" value="1"/>
</dbReference>
<accession>A0A3A4QWK2</accession>
<dbReference type="InterPro" id="IPR016039">
    <property type="entry name" value="Thiolase-like"/>
</dbReference>
<keyword evidence="10 11" id="KW-0012">Acyltransferase</keyword>
<dbReference type="Proteomes" id="UP000266426">
    <property type="component" value="Unassembled WGS sequence"/>
</dbReference>
<evidence type="ECO:0000313" key="16">
    <source>
        <dbReference type="Proteomes" id="UP000266426"/>
    </source>
</evidence>
<evidence type="ECO:0000256" key="8">
    <source>
        <dbReference type="ARBA" id="ARBA00023098"/>
    </source>
</evidence>
<dbReference type="AlphaFoldDB" id="A0A3A4QWK2"/>
<dbReference type="InterPro" id="IPR000794">
    <property type="entry name" value="Beta-ketoacyl_synthase"/>
</dbReference>
<dbReference type="GO" id="GO:0004315">
    <property type="term" value="F:3-oxoacyl-[acyl-carrier-protein] synthase activity"/>
    <property type="evidence" value="ECO:0007669"/>
    <property type="project" value="UniProtKB-UniRule"/>
</dbReference>
<dbReference type="SUPFAM" id="SSF53901">
    <property type="entry name" value="Thiolase-like"/>
    <property type="match status" value="2"/>
</dbReference>
<organism evidence="15 16">
    <name type="scientific">Candidatus Auribacter fodinae</name>
    <dbReference type="NCBI Taxonomy" id="2093366"/>
    <lineage>
        <taxon>Bacteria</taxon>
        <taxon>Pseudomonadati</taxon>
        <taxon>Candidatus Auribacterota</taxon>
        <taxon>Candidatus Auribacteria</taxon>
        <taxon>Candidatus Auribacterales</taxon>
        <taxon>Candidatus Auribacteraceae</taxon>
        <taxon>Candidatus Auribacter</taxon>
    </lineage>
</organism>
<dbReference type="NCBIfam" id="TIGR03150">
    <property type="entry name" value="fabF"/>
    <property type="match status" value="1"/>
</dbReference>
<dbReference type="InterPro" id="IPR014031">
    <property type="entry name" value="Ketoacyl_synth_C"/>
</dbReference>
<dbReference type="FunFam" id="3.40.47.10:FF:000009">
    <property type="entry name" value="3-oxoacyl-[acyl-carrier-protein] synthase 2"/>
    <property type="match status" value="1"/>
</dbReference>
<feature type="active site" description="For beta-ketoacyl synthase activity" evidence="12">
    <location>
        <position position="168"/>
    </location>
</feature>
<dbReference type="Pfam" id="PF02801">
    <property type="entry name" value="Ketoacyl-synt_C"/>
    <property type="match status" value="1"/>
</dbReference>
<dbReference type="Pfam" id="PF00109">
    <property type="entry name" value="ketoacyl-synt"/>
    <property type="match status" value="1"/>
</dbReference>
<evidence type="ECO:0000256" key="2">
    <source>
        <dbReference type="ARBA" id="ARBA00008467"/>
    </source>
</evidence>
<dbReference type="CDD" id="cd00834">
    <property type="entry name" value="KAS_I_II"/>
    <property type="match status" value="1"/>
</dbReference>
<comment type="catalytic activity">
    <reaction evidence="11">
        <text>(9Z)-hexadecenoyl-[ACP] + malonyl-[ACP] + H(+) = 3-oxo-(11Z)-octadecenoyl-[ACP] + holo-[ACP] + CO2</text>
        <dbReference type="Rhea" id="RHEA:55040"/>
        <dbReference type="Rhea" id="RHEA-COMP:9623"/>
        <dbReference type="Rhea" id="RHEA-COMP:9685"/>
        <dbReference type="Rhea" id="RHEA-COMP:10800"/>
        <dbReference type="Rhea" id="RHEA-COMP:14074"/>
        <dbReference type="ChEBI" id="CHEBI:15378"/>
        <dbReference type="ChEBI" id="CHEBI:16526"/>
        <dbReference type="ChEBI" id="CHEBI:64479"/>
        <dbReference type="ChEBI" id="CHEBI:78449"/>
        <dbReference type="ChEBI" id="CHEBI:83989"/>
        <dbReference type="ChEBI" id="CHEBI:138538"/>
        <dbReference type="EC" id="2.3.1.179"/>
    </reaction>
</comment>
<evidence type="ECO:0000256" key="6">
    <source>
        <dbReference type="ARBA" id="ARBA00022679"/>
    </source>
</evidence>
<dbReference type="Gene3D" id="3.40.47.10">
    <property type="match status" value="1"/>
</dbReference>
<keyword evidence="5 11" id="KW-0444">Lipid biosynthesis</keyword>
<dbReference type="InterPro" id="IPR018201">
    <property type="entry name" value="Ketoacyl_synth_AS"/>
</dbReference>
<evidence type="ECO:0000256" key="3">
    <source>
        <dbReference type="ARBA" id="ARBA00012356"/>
    </source>
</evidence>
<dbReference type="PANTHER" id="PTHR11712:SF336">
    <property type="entry name" value="3-OXOACYL-[ACYL-CARRIER-PROTEIN] SYNTHASE, MITOCHONDRIAL"/>
    <property type="match status" value="1"/>
</dbReference>
<comment type="pathway">
    <text evidence="1 11">Lipid metabolism; fatty acid biosynthesis.</text>
</comment>
<dbReference type="PIRSF" id="PIRSF000447">
    <property type="entry name" value="KAS_II"/>
    <property type="match status" value="1"/>
</dbReference>
<evidence type="ECO:0000256" key="5">
    <source>
        <dbReference type="ARBA" id="ARBA00022516"/>
    </source>
</evidence>
<dbReference type="UniPathway" id="UPA00094"/>
<dbReference type="EC" id="2.3.1.179" evidence="3 11"/>